<proteinExistence type="predicted"/>
<feature type="domain" description="Histidine kinase" evidence="2">
    <location>
        <begin position="1"/>
        <end position="123"/>
    </location>
</feature>
<evidence type="ECO:0000259" key="2">
    <source>
        <dbReference type="PROSITE" id="PS50109"/>
    </source>
</evidence>
<reference evidence="3" key="1">
    <citation type="journal article" date="2015" name="Nature">
        <title>Complex archaea that bridge the gap between prokaryotes and eukaryotes.</title>
        <authorList>
            <person name="Spang A."/>
            <person name="Saw J.H."/>
            <person name="Jorgensen S.L."/>
            <person name="Zaremba-Niedzwiedzka K."/>
            <person name="Martijn J."/>
            <person name="Lind A.E."/>
            <person name="van Eijk R."/>
            <person name="Schleper C."/>
            <person name="Guy L."/>
            <person name="Ettema T.J."/>
        </authorList>
    </citation>
    <scope>NUCLEOTIDE SEQUENCE</scope>
</reference>
<accession>A0A0F8X943</accession>
<keyword evidence="1" id="KW-0597">Phosphoprotein</keyword>
<dbReference type="InterPro" id="IPR005467">
    <property type="entry name" value="His_kinase_dom"/>
</dbReference>
<dbReference type="PANTHER" id="PTHR43547:SF2">
    <property type="entry name" value="HYBRID SIGNAL TRANSDUCTION HISTIDINE KINASE C"/>
    <property type="match status" value="1"/>
</dbReference>
<name>A0A0F8X943_9ZZZZ</name>
<gene>
    <name evidence="3" type="ORF">LCGC14_2975320</name>
</gene>
<dbReference type="Pfam" id="PF02518">
    <property type="entry name" value="HATPase_c"/>
    <property type="match status" value="1"/>
</dbReference>
<dbReference type="GO" id="GO:0000155">
    <property type="term" value="F:phosphorelay sensor kinase activity"/>
    <property type="evidence" value="ECO:0007669"/>
    <property type="project" value="TreeGrafter"/>
</dbReference>
<sequence length="123" mass="13452">ENYSQQTELPEVKLDSIQIQQVLYNIITNAFEAMPDGGTVTISADNLREPVFGLQLTISDTGTGISEDDVNKIFKPFYSTKADGAGLGLSIVRQIMYRHGGNITVENNLEKGTSFILTLPVQS</sequence>
<comment type="caution">
    <text evidence="3">The sequence shown here is derived from an EMBL/GenBank/DDBJ whole genome shotgun (WGS) entry which is preliminary data.</text>
</comment>
<dbReference type="PANTHER" id="PTHR43547">
    <property type="entry name" value="TWO-COMPONENT HISTIDINE KINASE"/>
    <property type="match status" value="1"/>
</dbReference>
<evidence type="ECO:0000256" key="1">
    <source>
        <dbReference type="ARBA" id="ARBA00022553"/>
    </source>
</evidence>
<dbReference type="AlphaFoldDB" id="A0A0F8X943"/>
<dbReference type="InterPro" id="IPR036890">
    <property type="entry name" value="HATPase_C_sf"/>
</dbReference>
<dbReference type="InterPro" id="IPR003594">
    <property type="entry name" value="HATPase_dom"/>
</dbReference>
<dbReference type="SMART" id="SM00387">
    <property type="entry name" value="HATPase_c"/>
    <property type="match status" value="1"/>
</dbReference>
<dbReference type="EMBL" id="LAZR01060612">
    <property type="protein sequence ID" value="KKK65323.1"/>
    <property type="molecule type" value="Genomic_DNA"/>
</dbReference>
<feature type="non-terminal residue" evidence="3">
    <location>
        <position position="1"/>
    </location>
</feature>
<evidence type="ECO:0000313" key="3">
    <source>
        <dbReference type="EMBL" id="KKK65323.1"/>
    </source>
</evidence>
<protein>
    <recommendedName>
        <fullName evidence="2">Histidine kinase domain-containing protein</fullName>
    </recommendedName>
</protein>
<dbReference type="CDD" id="cd00075">
    <property type="entry name" value="HATPase"/>
    <property type="match status" value="1"/>
</dbReference>
<dbReference type="PROSITE" id="PS50109">
    <property type="entry name" value="HIS_KIN"/>
    <property type="match status" value="1"/>
</dbReference>
<dbReference type="PRINTS" id="PR00344">
    <property type="entry name" value="BCTRLSENSOR"/>
</dbReference>
<organism evidence="3">
    <name type="scientific">marine sediment metagenome</name>
    <dbReference type="NCBI Taxonomy" id="412755"/>
    <lineage>
        <taxon>unclassified sequences</taxon>
        <taxon>metagenomes</taxon>
        <taxon>ecological metagenomes</taxon>
    </lineage>
</organism>
<dbReference type="SUPFAM" id="SSF55874">
    <property type="entry name" value="ATPase domain of HSP90 chaperone/DNA topoisomerase II/histidine kinase"/>
    <property type="match status" value="1"/>
</dbReference>
<dbReference type="Gene3D" id="3.30.565.10">
    <property type="entry name" value="Histidine kinase-like ATPase, C-terminal domain"/>
    <property type="match status" value="1"/>
</dbReference>
<dbReference type="InterPro" id="IPR004358">
    <property type="entry name" value="Sig_transdc_His_kin-like_C"/>
</dbReference>